<evidence type="ECO:0000256" key="2">
    <source>
        <dbReference type="ARBA" id="ARBA00023002"/>
    </source>
</evidence>
<dbReference type="PRINTS" id="PR00081">
    <property type="entry name" value="GDHRDH"/>
</dbReference>
<dbReference type="Gene3D" id="3.40.50.720">
    <property type="entry name" value="NAD(P)-binding Rossmann-like Domain"/>
    <property type="match status" value="1"/>
</dbReference>
<sequence>MASYDMTGKNALVTGATSGIGRATALMLAENGARVAVAGRDKERGMAVVYAIRANGGEADFIPADLHDAASAKELAHRAAETIGPIDILVNNAGVAAFGPTEDFPEETFDAIMATDVKAPFYLVSEIAPAMAARGGGAVVNVTSISGSIGIADSAAYGAGKSALNQLTRNWAAEYGRKGVRVNAVAPGPVRTPMADRSGDIPDALAEQAPAGYVASPEQIAAAITYLASDESSYTQGTILAVDGGRSAV</sequence>
<reference evidence="4 5" key="1">
    <citation type="submission" date="2019-10" db="EMBL/GenBank/DDBJ databases">
        <title>Whole genome shotgun sequence of Acrocarpospora macrocephala NBRC 16266.</title>
        <authorList>
            <person name="Ichikawa N."/>
            <person name="Kimura A."/>
            <person name="Kitahashi Y."/>
            <person name="Komaki H."/>
            <person name="Oguchi A."/>
        </authorList>
    </citation>
    <scope>NUCLEOTIDE SEQUENCE [LARGE SCALE GENOMIC DNA]</scope>
    <source>
        <strain evidence="4 5">NBRC 16266</strain>
    </source>
</reference>
<organism evidence="4 5">
    <name type="scientific">Acrocarpospora macrocephala</name>
    <dbReference type="NCBI Taxonomy" id="150177"/>
    <lineage>
        <taxon>Bacteria</taxon>
        <taxon>Bacillati</taxon>
        <taxon>Actinomycetota</taxon>
        <taxon>Actinomycetes</taxon>
        <taxon>Streptosporangiales</taxon>
        <taxon>Streptosporangiaceae</taxon>
        <taxon>Acrocarpospora</taxon>
    </lineage>
</organism>
<name>A0A5M3WP79_9ACTN</name>
<dbReference type="NCBIfam" id="NF005559">
    <property type="entry name" value="PRK07231.1"/>
    <property type="match status" value="1"/>
</dbReference>
<dbReference type="Proteomes" id="UP000331127">
    <property type="component" value="Unassembled WGS sequence"/>
</dbReference>
<dbReference type="InterPro" id="IPR057326">
    <property type="entry name" value="KR_dom"/>
</dbReference>
<keyword evidence="2" id="KW-0560">Oxidoreductase</keyword>
<dbReference type="AlphaFoldDB" id="A0A5M3WP79"/>
<comment type="caution">
    <text evidence="4">The sequence shown here is derived from an EMBL/GenBank/DDBJ whole genome shotgun (WGS) entry which is preliminary data.</text>
</comment>
<keyword evidence="5" id="KW-1185">Reference proteome</keyword>
<comment type="similarity">
    <text evidence="1">Belongs to the short-chain dehydrogenases/reductases (SDR) family.</text>
</comment>
<dbReference type="GO" id="GO:0016491">
    <property type="term" value="F:oxidoreductase activity"/>
    <property type="evidence" value="ECO:0007669"/>
    <property type="project" value="UniProtKB-KW"/>
</dbReference>
<dbReference type="EMBL" id="BLAE01000013">
    <property type="protein sequence ID" value="GES09031.1"/>
    <property type="molecule type" value="Genomic_DNA"/>
</dbReference>
<dbReference type="GO" id="GO:0032787">
    <property type="term" value="P:monocarboxylic acid metabolic process"/>
    <property type="evidence" value="ECO:0007669"/>
    <property type="project" value="UniProtKB-ARBA"/>
</dbReference>
<evidence type="ECO:0000313" key="5">
    <source>
        <dbReference type="Proteomes" id="UP000331127"/>
    </source>
</evidence>
<dbReference type="PROSITE" id="PS00061">
    <property type="entry name" value="ADH_SHORT"/>
    <property type="match status" value="1"/>
</dbReference>
<evidence type="ECO:0000313" key="4">
    <source>
        <dbReference type="EMBL" id="GES09031.1"/>
    </source>
</evidence>
<evidence type="ECO:0000256" key="1">
    <source>
        <dbReference type="ARBA" id="ARBA00006484"/>
    </source>
</evidence>
<dbReference type="SUPFAM" id="SSF51735">
    <property type="entry name" value="NAD(P)-binding Rossmann-fold domains"/>
    <property type="match status" value="1"/>
</dbReference>
<dbReference type="InterPro" id="IPR020904">
    <property type="entry name" value="Sc_DH/Rdtase_CS"/>
</dbReference>
<dbReference type="SMART" id="SM00822">
    <property type="entry name" value="PKS_KR"/>
    <property type="match status" value="1"/>
</dbReference>
<dbReference type="FunFam" id="3.40.50.720:FF:000084">
    <property type="entry name" value="Short-chain dehydrogenase reductase"/>
    <property type="match status" value="1"/>
</dbReference>
<dbReference type="RefSeq" id="WP_218041048.1">
    <property type="nucleotide sequence ID" value="NZ_BAAAHL010000065.1"/>
</dbReference>
<evidence type="ECO:0000259" key="3">
    <source>
        <dbReference type="SMART" id="SM00822"/>
    </source>
</evidence>
<accession>A0A5M3WP79</accession>
<dbReference type="InterPro" id="IPR002347">
    <property type="entry name" value="SDR_fam"/>
</dbReference>
<dbReference type="PANTHER" id="PTHR42879">
    <property type="entry name" value="3-OXOACYL-(ACYL-CARRIER-PROTEIN) REDUCTASE"/>
    <property type="match status" value="1"/>
</dbReference>
<feature type="domain" description="Ketoreductase" evidence="3">
    <location>
        <begin position="9"/>
        <end position="188"/>
    </location>
</feature>
<gene>
    <name evidence="4" type="ORF">Amac_026270</name>
</gene>
<dbReference type="InterPro" id="IPR036291">
    <property type="entry name" value="NAD(P)-bd_dom_sf"/>
</dbReference>
<dbReference type="CDD" id="cd05233">
    <property type="entry name" value="SDR_c"/>
    <property type="match status" value="1"/>
</dbReference>
<dbReference type="Pfam" id="PF13561">
    <property type="entry name" value="adh_short_C2"/>
    <property type="match status" value="1"/>
</dbReference>
<dbReference type="PANTHER" id="PTHR42879:SF2">
    <property type="entry name" value="3-OXOACYL-[ACYL-CARRIER-PROTEIN] REDUCTASE FABG"/>
    <property type="match status" value="1"/>
</dbReference>
<dbReference type="InterPro" id="IPR050259">
    <property type="entry name" value="SDR"/>
</dbReference>
<dbReference type="PRINTS" id="PR00080">
    <property type="entry name" value="SDRFAMILY"/>
</dbReference>
<protein>
    <submittedName>
        <fullName evidence="4">Short-chain dehydrogenase</fullName>
    </submittedName>
</protein>
<proteinExistence type="inferred from homology"/>